<reference evidence="3 4" key="1">
    <citation type="submission" date="2020-08" db="EMBL/GenBank/DDBJ databases">
        <title>Genomic Encyclopedia of Type Strains, Phase IV (KMG-IV): sequencing the most valuable type-strain genomes for metagenomic binning, comparative biology and taxonomic classification.</title>
        <authorList>
            <person name="Goeker M."/>
        </authorList>
    </citation>
    <scope>NUCLEOTIDE SEQUENCE [LARGE SCALE GENOMIC DNA]</scope>
    <source>
        <strain evidence="3 4">DSM 4731</strain>
    </source>
</reference>
<feature type="region of interest" description="Disordered" evidence="1">
    <location>
        <begin position="61"/>
        <end position="108"/>
    </location>
</feature>
<name>A0A7W9F8V6_9CAUL</name>
<dbReference type="AlphaFoldDB" id="A0A7W9F8V6"/>
<sequence length="146" mass="15359">MRGIATFALIAGLTLTAQSAAAESWSRFSATDRIAYLVDLDQLNAVDGVVAARFARVPSQGDAADQSHEIEEVSIRCSDGQSRTTTNVTIGADGAETDRYSEETPWEPSPAGGIYGALKSFACDSMRPRGDTWPTIAAFIAAGRGG</sequence>
<evidence type="ECO:0000313" key="3">
    <source>
        <dbReference type="EMBL" id="MBB5738748.1"/>
    </source>
</evidence>
<proteinExistence type="predicted"/>
<gene>
    <name evidence="3" type="ORF">GGQ93_000439</name>
</gene>
<feature type="chain" id="PRO_5030544413" evidence="2">
    <location>
        <begin position="22"/>
        <end position="146"/>
    </location>
</feature>
<comment type="caution">
    <text evidence="3">The sequence shown here is derived from an EMBL/GenBank/DDBJ whole genome shotgun (WGS) entry which is preliminary data.</text>
</comment>
<protein>
    <submittedName>
        <fullName evidence="3">Uncharacterized protein</fullName>
    </submittedName>
</protein>
<keyword evidence="2" id="KW-0732">Signal</keyword>
<dbReference type="GeneID" id="88839505"/>
<evidence type="ECO:0000313" key="4">
    <source>
        <dbReference type="Proteomes" id="UP000527324"/>
    </source>
</evidence>
<dbReference type="RefSeq" id="WP_054767030.1">
    <property type="nucleotide sequence ID" value="NZ_CAJFZW010000003.1"/>
</dbReference>
<feature type="compositionally biased region" description="Basic and acidic residues" evidence="1">
    <location>
        <begin position="65"/>
        <end position="74"/>
    </location>
</feature>
<keyword evidence="4" id="KW-1185">Reference proteome</keyword>
<feature type="compositionally biased region" description="Polar residues" evidence="1">
    <location>
        <begin position="79"/>
        <end position="89"/>
    </location>
</feature>
<evidence type="ECO:0000256" key="1">
    <source>
        <dbReference type="SAM" id="MobiDB-lite"/>
    </source>
</evidence>
<feature type="signal peptide" evidence="2">
    <location>
        <begin position="1"/>
        <end position="21"/>
    </location>
</feature>
<dbReference type="EMBL" id="JACHOQ010000001">
    <property type="protein sequence ID" value="MBB5738748.1"/>
    <property type="molecule type" value="Genomic_DNA"/>
</dbReference>
<accession>A0A7W9F8V6</accession>
<organism evidence="3 4">
    <name type="scientific">Brevundimonas aurantiaca</name>
    <dbReference type="NCBI Taxonomy" id="74316"/>
    <lineage>
        <taxon>Bacteria</taxon>
        <taxon>Pseudomonadati</taxon>
        <taxon>Pseudomonadota</taxon>
        <taxon>Alphaproteobacteria</taxon>
        <taxon>Caulobacterales</taxon>
        <taxon>Caulobacteraceae</taxon>
        <taxon>Brevundimonas</taxon>
    </lineage>
</organism>
<dbReference type="Proteomes" id="UP000527324">
    <property type="component" value="Unassembled WGS sequence"/>
</dbReference>
<evidence type="ECO:0000256" key="2">
    <source>
        <dbReference type="SAM" id="SignalP"/>
    </source>
</evidence>